<dbReference type="PANTHER" id="PTHR30055:SF238">
    <property type="entry name" value="MYCOFACTOCIN BIOSYNTHESIS TRANSCRIPTIONAL REGULATOR MFTR-RELATED"/>
    <property type="match status" value="1"/>
</dbReference>
<reference evidence="6 7" key="1">
    <citation type="submission" date="2016-06" db="EMBL/GenBank/DDBJ databases">
        <authorList>
            <person name="Kjaerup R.B."/>
            <person name="Dalgaard T.S."/>
            <person name="Juul-Madsen H.R."/>
        </authorList>
    </citation>
    <scope>NUCLEOTIDE SEQUENCE [LARGE SCALE GENOMIC DNA]</scope>
    <source>
        <strain evidence="6 7">DSM 44871</strain>
    </source>
</reference>
<dbReference type="GO" id="GO:0000976">
    <property type="term" value="F:transcription cis-regulatory region binding"/>
    <property type="evidence" value="ECO:0007669"/>
    <property type="project" value="TreeGrafter"/>
</dbReference>
<dbReference type="InterPro" id="IPR050109">
    <property type="entry name" value="HTH-type_TetR-like_transc_reg"/>
</dbReference>
<proteinExistence type="predicted"/>
<gene>
    <name evidence="6" type="ORF">GA0070561_4781</name>
</gene>
<dbReference type="InterPro" id="IPR036271">
    <property type="entry name" value="Tet_transcr_reg_TetR-rel_C_sf"/>
</dbReference>
<dbReference type="InterPro" id="IPR009057">
    <property type="entry name" value="Homeodomain-like_sf"/>
</dbReference>
<protein>
    <submittedName>
        <fullName evidence="6">Transcriptional regulator, TetR family</fullName>
    </submittedName>
</protein>
<dbReference type="RefSeq" id="WP_091404037.1">
    <property type="nucleotide sequence ID" value="NZ_FMCR01000005.1"/>
</dbReference>
<dbReference type="STRING" id="285676.GA0070561_4781"/>
<accession>A0A1C4Z0V6</accession>
<evidence type="ECO:0000256" key="4">
    <source>
        <dbReference type="PROSITE-ProRule" id="PRU00335"/>
    </source>
</evidence>
<keyword evidence="1" id="KW-0805">Transcription regulation</keyword>
<keyword evidence="2 4" id="KW-0238">DNA-binding</keyword>
<evidence type="ECO:0000256" key="3">
    <source>
        <dbReference type="ARBA" id="ARBA00023163"/>
    </source>
</evidence>
<dbReference type="GO" id="GO:0003700">
    <property type="term" value="F:DNA-binding transcription factor activity"/>
    <property type="evidence" value="ECO:0007669"/>
    <property type="project" value="TreeGrafter"/>
</dbReference>
<evidence type="ECO:0000259" key="5">
    <source>
        <dbReference type="PROSITE" id="PS50977"/>
    </source>
</evidence>
<dbReference type="SUPFAM" id="SSF46689">
    <property type="entry name" value="Homeodomain-like"/>
    <property type="match status" value="1"/>
</dbReference>
<evidence type="ECO:0000256" key="2">
    <source>
        <dbReference type="ARBA" id="ARBA00023125"/>
    </source>
</evidence>
<name>A0A1C4Z0V6_9ACTN</name>
<evidence type="ECO:0000256" key="1">
    <source>
        <dbReference type="ARBA" id="ARBA00023015"/>
    </source>
</evidence>
<dbReference type="Proteomes" id="UP000198864">
    <property type="component" value="Unassembled WGS sequence"/>
</dbReference>
<feature type="domain" description="HTH tetR-type" evidence="5">
    <location>
        <begin position="8"/>
        <end position="68"/>
    </location>
</feature>
<sequence>MPRGVAIPALRQQLFAAVERLIVEEGPSRLTGRAVTREAGVATGLLYAHFANFDDFLTGFAVDRVFQISGEVAGLPERAGSGTVADNLRQAVLATPLGTLTALARLTAFRPELSANVEAVLGSGMSGLRGIERAVADYLAAEQSRGRVPAGVDTDALALAVVSVLHHVALTGPIDPTANHRIQRVIGVLTDGFPAAAPS</sequence>
<dbReference type="EMBL" id="FMCR01000005">
    <property type="protein sequence ID" value="SCF26590.1"/>
    <property type="molecule type" value="Genomic_DNA"/>
</dbReference>
<feature type="DNA-binding region" description="H-T-H motif" evidence="4">
    <location>
        <begin position="31"/>
        <end position="50"/>
    </location>
</feature>
<evidence type="ECO:0000313" key="7">
    <source>
        <dbReference type="Proteomes" id="UP000198864"/>
    </source>
</evidence>
<organism evidence="6 7">
    <name type="scientific">Micromonospora saelicesensis</name>
    <dbReference type="NCBI Taxonomy" id="285676"/>
    <lineage>
        <taxon>Bacteria</taxon>
        <taxon>Bacillati</taxon>
        <taxon>Actinomycetota</taxon>
        <taxon>Actinomycetes</taxon>
        <taxon>Micromonosporales</taxon>
        <taxon>Micromonosporaceae</taxon>
        <taxon>Micromonospora</taxon>
    </lineage>
</organism>
<dbReference type="InterPro" id="IPR001647">
    <property type="entry name" value="HTH_TetR"/>
</dbReference>
<dbReference type="PROSITE" id="PS50977">
    <property type="entry name" value="HTH_TETR_2"/>
    <property type="match status" value="1"/>
</dbReference>
<keyword evidence="3" id="KW-0804">Transcription</keyword>
<dbReference type="Pfam" id="PF00440">
    <property type="entry name" value="TetR_N"/>
    <property type="match status" value="1"/>
</dbReference>
<dbReference type="Gene3D" id="1.10.357.10">
    <property type="entry name" value="Tetracycline Repressor, domain 2"/>
    <property type="match status" value="1"/>
</dbReference>
<dbReference type="AlphaFoldDB" id="A0A1C4Z0V6"/>
<dbReference type="PANTHER" id="PTHR30055">
    <property type="entry name" value="HTH-TYPE TRANSCRIPTIONAL REGULATOR RUTR"/>
    <property type="match status" value="1"/>
</dbReference>
<dbReference type="SUPFAM" id="SSF48498">
    <property type="entry name" value="Tetracyclin repressor-like, C-terminal domain"/>
    <property type="match status" value="1"/>
</dbReference>
<evidence type="ECO:0000313" key="6">
    <source>
        <dbReference type="EMBL" id="SCF26590.1"/>
    </source>
</evidence>